<organism evidence="2 3">
    <name type="scientific">Berkelbacteria bacterium GW2011_GWB1_38_5</name>
    <dbReference type="NCBI Taxonomy" id="1618336"/>
    <lineage>
        <taxon>Bacteria</taxon>
        <taxon>Candidatus Berkelbacteria</taxon>
    </lineage>
</organism>
<dbReference type="PANTHER" id="PTHR45947">
    <property type="entry name" value="SULFOQUINOVOSYL TRANSFERASE SQD2"/>
    <property type="match status" value="1"/>
</dbReference>
<accession>A0A0G0K683</accession>
<gene>
    <name evidence="2" type="ORF">US94_C0007G0014</name>
</gene>
<sequence>MRIKNLKIALVVEELTQLGGAERILDYFLEALPNAPVYTIVWDKEKTLHRYDKFDIRPSFIQKLPFAVKHYKWYLALMPKAVESFDLKEFDVVLSITSALVKGVKTNNNQLHVCYCNTPTRWLWSDSESYLETAPIPTFARPLMPALISYLKKWDLRASKRPNYFIANSENVKKRIKKYYNRESDSIFVPVDCGSFKVSKNKGEYYLIVSRLEPYKKVEMVISAFRKLKLSLKIVGTGTKFNDFKKSVPKNIELVGRVDDEKLAKMYEGSIAIIFPQEEDAGIVPLESMASGRPVIAFNKGGAKETVIEGKTGVFFSKQTVEDLILAVRKFQKMKFNSRVIRTQAEKFDKELFKSKVLEYINSRYKNK</sequence>
<dbReference type="InterPro" id="IPR001296">
    <property type="entry name" value="Glyco_trans_1"/>
</dbReference>
<evidence type="ECO:0000313" key="3">
    <source>
        <dbReference type="Proteomes" id="UP000034498"/>
    </source>
</evidence>
<name>A0A0G0K683_9BACT</name>
<reference evidence="2 3" key="1">
    <citation type="journal article" date="2015" name="Nature">
        <title>rRNA introns, odd ribosomes, and small enigmatic genomes across a large radiation of phyla.</title>
        <authorList>
            <person name="Brown C.T."/>
            <person name="Hug L.A."/>
            <person name="Thomas B.C."/>
            <person name="Sharon I."/>
            <person name="Castelle C.J."/>
            <person name="Singh A."/>
            <person name="Wilkins M.J."/>
            <person name="Williams K.H."/>
            <person name="Banfield J.F."/>
        </authorList>
    </citation>
    <scope>NUCLEOTIDE SEQUENCE [LARGE SCALE GENOMIC DNA]</scope>
</reference>
<dbReference type="AlphaFoldDB" id="A0A0G0K683"/>
<evidence type="ECO:0000313" key="2">
    <source>
        <dbReference type="EMBL" id="KKQ74337.1"/>
    </source>
</evidence>
<dbReference type="PANTHER" id="PTHR45947:SF3">
    <property type="entry name" value="SULFOQUINOVOSYL TRANSFERASE SQD2"/>
    <property type="match status" value="1"/>
</dbReference>
<dbReference type="Pfam" id="PF00534">
    <property type="entry name" value="Glycos_transf_1"/>
    <property type="match status" value="1"/>
</dbReference>
<dbReference type="EMBL" id="LBUX01000007">
    <property type="protein sequence ID" value="KKQ74337.1"/>
    <property type="molecule type" value="Genomic_DNA"/>
</dbReference>
<dbReference type="SUPFAM" id="SSF53756">
    <property type="entry name" value="UDP-Glycosyltransferase/glycogen phosphorylase"/>
    <property type="match status" value="1"/>
</dbReference>
<dbReference type="STRING" id="1618336.US94_C0007G0014"/>
<dbReference type="Gene3D" id="3.40.50.2000">
    <property type="entry name" value="Glycogen Phosphorylase B"/>
    <property type="match status" value="2"/>
</dbReference>
<feature type="domain" description="Glycosyl transferase family 1" evidence="1">
    <location>
        <begin position="199"/>
        <end position="340"/>
    </location>
</feature>
<keyword evidence="2" id="KW-0808">Transferase</keyword>
<comment type="caution">
    <text evidence="2">The sequence shown here is derived from an EMBL/GenBank/DDBJ whole genome shotgun (WGS) entry which is preliminary data.</text>
</comment>
<protein>
    <submittedName>
        <fullName evidence="2">Glycosyl transferase group 1</fullName>
    </submittedName>
</protein>
<dbReference type="GO" id="GO:0016757">
    <property type="term" value="F:glycosyltransferase activity"/>
    <property type="evidence" value="ECO:0007669"/>
    <property type="project" value="InterPro"/>
</dbReference>
<evidence type="ECO:0000259" key="1">
    <source>
        <dbReference type="Pfam" id="PF00534"/>
    </source>
</evidence>
<dbReference type="InterPro" id="IPR050194">
    <property type="entry name" value="Glycosyltransferase_grp1"/>
</dbReference>
<proteinExistence type="predicted"/>
<dbReference type="Proteomes" id="UP000034498">
    <property type="component" value="Unassembled WGS sequence"/>
</dbReference>